<dbReference type="CDD" id="cd09858">
    <property type="entry name" value="PIN_MKT1"/>
    <property type="match status" value="1"/>
</dbReference>
<dbReference type="EMBL" id="JAJSPL020000018">
    <property type="protein sequence ID" value="KAK7741023.1"/>
    <property type="molecule type" value="Genomic_DNA"/>
</dbReference>
<proteinExistence type="inferred from homology"/>
<evidence type="ECO:0000259" key="5">
    <source>
        <dbReference type="Pfam" id="PF12247"/>
    </source>
</evidence>
<evidence type="ECO:0000256" key="1">
    <source>
        <dbReference type="ARBA" id="ARBA00022845"/>
    </source>
</evidence>
<feature type="domain" description="Post-transcriptional regulator MKT1 C-terminal" evidence="4">
    <location>
        <begin position="512"/>
        <end position="744"/>
    </location>
</feature>
<evidence type="ECO:0000256" key="3">
    <source>
        <dbReference type="SAM" id="MobiDB-lite"/>
    </source>
</evidence>
<gene>
    <name evidence="6" type="ORF">SLS53_005087</name>
</gene>
<dbReference type="InterPro" id="IPR029060">
    <property type="entry name" value="PIN-like_dom_sf"/>
</dbReference>
<dbReference type="InterPro" id="IPR022040">
    <property type="entry name" value="MKT1_N"/>
</dbReference>
<feature type="region of interest" description="Disordered" evidence="3">
    <location>
        <begin position="860"/>
        <end position="889"/>
    </location>
</feature>
<keyword evidence="1" id="KW-0810">Translation regulation</keyword>
<protein>
    <submittedName>
        <fullName evidence="6">Uncharacterized protein</fullName>
    </submittedName>
</protein>
<keyword evidence="7" id="KW-1185">Reference proteome</keyword>
<evidence type="ECO:0000259" key="4">
    <source>
        <dbReference type="Pfam" id="PF12246"/>
    </source>
</evidence>
<evidence type="ECO:0000256" key="2">
    <source>
        <dbReference type="ARBA" id="ARBA00024023"/>
    </source>
</evidence>
<sequence length="934" mass="105590">MASRYSLQVTWLTLRFTGFERSVKNADTFINGLSVPYEASQLKDNVVAVDATYYLRLILENTHEPLVSATGGPLALEDRIEVELDKWKENECTPFFIFDGCPVKGQDELSIEQGRLANGGTDHAWVLYSNAQAQASVQNFGHFSGAYRIEQFYPTFQGILRKRGLHFLVPPFKAVAQVAYLSHLSRSGETVVGAIMGPRELLLYPINDVLIQEIDWDQNKFVAVSKDALKNQLNVDDSILIDALLMTGTSFLPAFPARAQPQQPSNTVRDAVNMLRANGKHVKQVCQSFDDVLKREQPDWFDKYCKARMIVDHYVYIAPNGAVEVHAYDNLTSDSHEYMGLRLPDELHHYLNSGLVGPHILSWIIHSRITVLPTLDGIASDEYQNLVLRRLLPLRELALGLVVPKLHRGFHFKDIEVKVWFPDQQSTTIRNSDFRTPSPKVATWNIEQKLVDEYFSPRDLSITAARDHSGSLAFELSALQKPDFAKATVGKPRSKPKGIDAPAHIVSTVIWRFLHLRDYADDSHELTGWGKALATAVTELGPTVEKYPEDFKLYEALLLAFELIRLDQLNAKPRKDESEKGDIDPSLLLVSRCAVLLKLRHDAIGYTGPLRKDMLAYFSQVSAVREADRDLVEAILVHLFLDNQTKRERPPTEYWDISNALPFVNRNYNAAMGVAIRTFLEMDADENRDLDKFASSYFPNSVAFREDVDIFCHFFKALVAGVKTLDQKDLATKDIWIKAQDYLESRRRENALATATDEKDIDWKVINWKAFANGEGNKKAVSDSAVEKGSERPRLRTWTGLGRILEDDQLNGMENFPQDRANTNSVSKHGATHNENNIEYATNGVACRNDATDGNGFVARNRETGPGPGRADLKMDNDGSDIEEDENEHDRTIRDDLADHLRQQVRRLLLPKFVKTISATLRSLISSTRTTQFW</sequence>
<dbReference type="GO" id="GO:0006417">
    <property type="term" value="P:regulation of translation"/>
    <property type="evidence" value="ECO:0007669"/>
    <property type="project" value="UniProtKB-KW"/>
</dbReference>
<comment type="similarity">
    <text evidence="2">Belongs to the XPG/RAD2 endonuclease family.</text>
</comment>
<evidence type="ECO:0000313" key="6">
    <source>
        <dbReference type="EMBL" id="KAK7741023.1"/>
    </source>
</evidence>
<accession>A0AAN9YF06</accession>
<name>A0AAN9YF06_9PEZI</name>
<feature type="domain" description="Post-transcriptional regulator MKT1 N-terminal" evidence="5">
    <location>
        <begin position="333"/>
        <end position="421"/>
    </location>
</feature>
<dbReference type="Pfam" id="PF12247">
    <property type="entry name" value="MKT1_N"/>
    <property type="match status" value="1"/>
</dbReference>
<feature type="compositionally biased region" description="Acidic residues" evidence="3">
    <location>
        <begin position="878"/>
        <end position="887"/>
    </location>
</feature>
<dbReference type="CDD" id="cd09902">
    <property type="entry name" value="H3TH_MKT1"/>
    <property type="match status" value="1"/>
</dbReference>
<evidence type="ECO:0000313" key="7">
    <source>
        <dbReference type="Proteomes" id="UP001320245"/>
    </source>
</evidence>
<dbReference type="Gene3D" id="3.40.50.1010">
    <property type="entry name" value="5'-nuclease"/>
    <property type="match status" value="1"/>
</dbReference>
<dbReference type="AlphaFoldDB" id="A0AAN9YF06"/>
<dbReference type="InterPro" id="IPR022039">
    <property type="entry name" value="MKT1_C"/>
</dbReference>
<organism evidence="6 7">
    <name type="scientific">Cytospora paraplurivora</name>
    <dbReference type="NCBI Taxonomy" id="2898453"/>
    <lineage>
        <taxon>Eukaryota</taxon>
        <taxon>Fungi</taxon>
        <taxon>Dikarya</taxon>
        <taxon>Ascomycota</taxon>
        <taxon>Pezizomycotina</taxon>
        <taxon>Sordariomycetes</taxon>
        <taxon>Sordariomycetidae</taxon>
        <taxon>Diaporthales</taxon>
        <taxon>Cytosporaceae</taxon>
        <taxon>Cytospora</taxon>
    </lineage>
</organism>
<reference evidence="6 7" key="1">
    <citation type="journal article" date="2023" name="PLoS ONE">
        <title>Cytospora paraplurivora sp. nov. isolated from orchards with fruit tree decline syndrome in Ontario, Canada.</title>
        <authorList>
            <person name="Ilyukhin E."/>
            <person name="Nguyen H.D.T."/>
            <person name="Castle A.J."/>
            <person name="Ellouze W."/>
        </authorList>
    </citation>
    <scope>NUCLEOTIDE SEQUENCE [LARGE SCALE GENOMIC DNA]</scope>
    <source>
        <strain evidence="6 7">FDS-564</strain>
    </source>
</reference>
<comment type="caution">
    <text evidence="6">The sequence shown here is derived from an EMBL/GenBank/DDBJ whole genome shotgun (WGS) entry which is preliminary data.</text>
</comment>
<dbReference type="Proteomes" id="UP001320245">
    <property type="component" value="Unassembled WGS sequence"/>
</dbReference>
<dbReference type="Pfam" id="PF12246">
    <property type="entry name" value="MKT1_C"/>
    <property type="match status" value="1"/>
</dbReference>
<dbReference type="SUPFAM" id="SSF88723">
    <property type="entry name" value="PIN domain-like"/>
    <property type="match status" value="1"/>
</dbReference>
<dbReference type="InterPro" id="IPR037314">
    <property type="entry name" value="MKT1_H3TH"/>
</dbReference>